<dbReference type="AlphaFoldDB" id="A0A6C0DUX2"/>
<organism evidence="2">
    <name type="scientific">viral metagenome</name>
    <dbReference type="NCBI Taxonomy" id="1070528"/>
    <lineage>
        <taxon>unclassified sequences</taxon>
        <taxon>metagenomes</taxon>
        <taxon>organismal metagenomes</taxon>
    </lineage>
</organism>
<dbReference type="EMBL" id="MN739683">
    <property type="protein sequence ID" value="QHT20756.1"/>
    <property type="molecule type" value="Genomic_DNA"/>
</dbReference>
<sequence length="86" mass="9693">MFNISISQNTKLNVLYFITLALIVSYIMNNQTIAIVSLLFVGGVAYMITKNSIISLILSIIITNLLLTMDYFTIEGYIEQHKTILS</sequence>
<evidence type="ECO:0000256" key="1">
    <source>
        <dbReference type="SAM" id="Phobius"/>
    </source>
</evidence>
<proteinExistence type="predicted"/>
<feature type="transmembrane region" description="Helical" evidence="1">
    <location>
        <begin position="12"/>
        <end position="41"/>
    </location>
</feature>
<reference evidence="2" key="1">
    <citation type="journal article" date="2020" name="Nature">
        <title>Giant virus diversity and host interactions through global metagenomics.</title>
        <authorList>
            <person name="Schulz F."/>
            <person name="Roux S."/>
            <person name="Paez-Espino D."/>
            <person name="Jungbluth S."/>
            <person name="Walsh D.A."/>
            <person name="Denef V.J."/>
            <person name="McMahon K.D."/>
            <person name="Konstantinidis K.T."/>
            <person name="Eloe-Fadrosh E.A."/>
            <person name="Kyrpides N.C."/>
            <person name="Woyke T."/>
        </authorList>
    </citation>
    <scope>NUCLEOTIDE SEQUENCE</scope>
    <source>
        <strain evidence="2">GVMAG-M-3300023174-75</strain>
    </source>
</reference>
<accession>A0A6C0DUX2</accession>
<name>A0A6C0DUX2_9ZZZZ</name>
<keyword evidence="1" id="KW-0812">Transmembrane</keyword>
<evidence type="ECO:0000313" key="2">
    <source>
        <dbReference type="EMBL" id="QHT20756.1"/>
    </source>
</evidence>
<feature type="transmembrane region" description="Helical" evidence="1">
    <location>
        <begin position="53"/>
        <end position="72"/>
    </location>
</feature>
<keyword evidence="1" id="KW-1133">Transmembrane helix</keyword>
<protein>
    <submittedName>
        <fullName evidence="2">Uncharacterized protein</fullName>
    </submittedName>
</protein>
<keyword evidence="1" id="KW-0472">Membrane</keyword>